<dbReference type="PANTHER" id="PTHR30383:SF5">
    <property type="entry name" value="SGNH HYDROLASE-TYPE ESTERASE DOMAIN-CONTAINING PROTEIN"/>
    <property type="match status" value="1"/>
</dbReference>
<evidence type="ECO:0000313" key="4">
    <source>
        <dbReference type="EMBL" id="GAA5182362.1"/>
    </source>
</evidence>
<evidence type="ECO:0000256" key="2">
    <source>
        <dbReference type="SAM" id="SignalP"/>
    </source>
</evidence>
<dbReference type="InterPro" id="IPR013830">
    <property type="entry name" value="SGNH_hydro"/>
</dbReference>
<proteinExistence type="predicted"/>
<dbReference type="Proteomes" id="UP001501570">
    <property type="component" value="Unassembled WGS sequence"/>
</dbReference>
<feature type="signal peptide" evidence="2">
    <location>
        <begin position="1"/>
        <end position="19"/>
    </location>
</feature>
<gene>
    <name evidence="4" type="ORF">GCM10023322_19190</name>
</gene>
<sequence>MARRWWAAACALLAIVALACNGEVGGQSGGLGNPPPTSTTRTPGTPKPVAGMPSSMAAIGDSITAGYATCIAPSDCPRNSWSTGTGTLVDSHYKRILADNPAIKGHQRNYAVSGATAAGLASQAEQAAANHPAYLTIMIGANDACRSTMTATSTFATALGAALNAVKSRSPQTRILMVSIPDVYRVWEVGHTSRLARAVWSAAGICPQLLANPTSTAAADVTRRQAFRDQVDAYDDQLERACAGYGHLCRWDGGAVHRTSFGMGELSSLDFFHPNGAGQDEIARVTYPGSFTW</sequence>
<keyword evidence="2" id="KW-0732">Signal</keyword>
<reference evidence="5" key="1">
    <citation type="journal article" date="2019" name="Int. J. Syst. Evol. Microbiol.">
        <title>The Global Catalogue of Microorganisms (GCM) 10K type strain sequencing project: providing services to taxonomists for standard genome sequencing and annotation.</title>
        <authorList>
            <consortium name="The Broad Institute Genomics Platform"/>
            <consortium name="The Broad Institute Genome Sequencing Center for Infectious Disease"/>
            <person name="Wu L."/>
            <person name="Ma J."/>
        </authorList>
    </citation>
    <scope>NUCLEOTIDE SEQUENCE [LARGE SCALE GENOMIC DNA]</scope>
    <source>
        <strain evidence="5">JCM 18304</strain>
    </source>
</reference>
<accession>A0ABP9RNH5</accession>
<feature type="compositionally biased region" description="Low complexity" evidence="1">
    <location>
        <begin position="38"/>
        <end position="48"/>
    </location>
</feature>
<evidence type="ECO:0000313" key="5">
    <source>
        <dbReference type="Proteomes" id="UP001501570"/>
    </source>
</evidence>
<dbReference type="SUPFAM" id="SSF52266">
    <property type="entry name" value="SGNH hydrolase"/>
    <property type="match status" value="1"/>
</dbReference>
<feature type="region of interest" description="Disordered" evidence="1">
    <location>
        <begin position="27"/>
        <end position="49"/>
    </location>
</feature>
<feature type="chain" id="PRO_5045395123" evidence="2">
    <location>
        <begin position="20"/>
        <end position="293"/>
    </location>
</feature>
<evidence type="ECO:0000259" key="3">
    <source>
        <dbReference type="Pfam" id="PF13472"/>
    </source>
</evidence>
<dbReference type="InterPro" id="IPR036514">
    <property type="entry name" value="SGNH_hydro_sf"/>
</dbReference>
<dbReference type="RefSeq" id="WP_345628037.1">
    <property type="nucleotide sequence ID" value="NZ_BAABJQ010000004.1"/>
</dbReference>
<dbReference type="Pfam" id="PF13472">
    <property type="entry name" value="Lipase_GDSL_2"/>
    <property type="match status" value="1"/>
</dbReference>
<comment type="caution">
    <text evidence="4">The sequence shown here is derived from an EMBL/GenBank/DDBJ whole genome shotgun (WGS) entry which is preliminary data.</text>
</comment>
<dbReference type="Gene3D" id="3.40.50.1110">
    <property type="entry name" value="SGNH hydrolase"/>
    <property type="match status" value="1"/>
</dbReference>
<dbReference type="InterPro" id="IPR051532">
    <property type="entry name" value="Ester_Hydrolysis_Enzymes"/>
</dbReference>
<dbReference type="GO" id="GO:0016787">
    <property type="term" value="F:hydrolase activity"/>
    <property type="evidence" value="ECO:0007669"/>
    <property type="project" value="UniProtKB-KW"/>
</dbReference>
<dbReference type="EMBL" id="BAABJQ010000004">
    <property type="protein sequence ID" value="GAA5182362.1"/>
    <property type="molecule type" value="Genomic_DNA"/>
</dbReference>
<protein>
    <submittedName>
        <fullName evidence="4">SGNH/GDSL hydrolase family protein</fullName>
    </submittedName>
</protein>
<organism evidence="4 5">
    <name type="scientific">Rugosimonospora acidiphila</name>
    <dbReference type="NCBI Taxonomy" id="556531"/>
    <lineage>
        <taxon>Bacteria</taxon>
        <taxon>Bacillati</taxon>
        <taxon>Actinomycetota</taxon>
        <taxon>Actinomycetes</taxon>
        <taxon>Micromonosporales</taxon>
        <taxon>Micromonosporaceae</taxon>
        <taxon>Rugosimonospora</taxon>
    </lineage>
</organism>
<keyword evidence="5" id="KW-1185">Reference proteome</keyword>
<feature type="domain" description="SGNH hydrolase-type esterase" evidence="3">
    <location>
        <begin position="58"/>
        <end position="279"/>
    </location>
</feature>
<evidence type="ECO:0000256" key="1">
    <source>
        <dbReference type="SAM" id="MobiDB-lite"/>
    </source>
</evidence>
<name>A0ABP9RNH5_9ACTN</name>
<dbReference type="PANTHER" id="PTHR30383">
    <property type="entry name" value="THIOESTERASE 1/PROTEASE 1/LYSOPHOSPHOLIPASE L1"/>
    <property type="match status" value="1"/>
</dbReference>
<keyword evidence="4" id="KW-0378">Hydrolase</keyword>